<comment type="subcellular location">
    <subcellularLocation>
        <location evidence="12">Cell inner membrane</location>
        <topology evidence="12">Lipid-anchor</topology>
        <orientation evidence="12">Periplasmic side</orientation>
    </subcellularLocation>
</comment>
<dbReference type="AlphaFoldDB" id="A0A523UTY9"/>
<dbReference type="Gene3D" id="3.10.520.10">
    <property type="entry name" value="ApbE-like domains"/>
    <property type="match status" value="1"/>
</dbReference>
<dbReference type="PANTHER" id="PTHR30040:SF2">
    <property type="entry name" value="FAD:PROTEIN FMN TRANSFERASE"/>
    <property type="match status" value="1"/>
</dbReference>
<accession>A0A523UTY9</accession>
<feature type="chain" id="PRO_5022247902" description="FAD:protein FMN transferase" evidence="12">
    <location>
        <begin position="19"/>
        <end position="337"/>
    </location>
</feature>
<keyword evidence="5 10" id="KW-0479">Metal-binding</keyword>
<dbReference type="InterPro" id="IPR003374">
    <property type="entry name" value="ApbE-like_sf"/>
</dbReference>
<evidence type="ECO:0000256" key="9">
    <source>
        <dbReference type="ARBA" id="ARBA00048540"/>
    </source>
</evidence>
<comment type="similarity">
    <text evidence="10 12">Belongs to the ApbE family.</text>
</comment>
<dbReference type="PANTHER" id="PTHR30040">
    <property type="entry name" value="THIAMINE BIOSYNTHESIS LIPOPROTEIN APBE"/>
    <property type="match status" value="1"/>
</dbReference>
<keyword evidence="12" id="KW-0449">Lipoprotein</keyword>
<dbReference type="Pfam" id="PF02424">
    <property type="entry name" value="ApbE"/>
    <property type="match status" value="1"/>
</dbReference>
<feature type="binding site" evidence="11">
    <location>
        <position position="282"/>
    </location>
    <ligand>
        <name>Mg(2+)</name>
        <dbReference type="ChEBI" id="CHEBI:18420"/>
    </ligand>
</feature>
<evidence type="ECO:0000256" key="2">
    <source>
        <dbReference type="ARBA" id="ARBA00016337"/>
    </source>
</evidence>
<evidence type="ECO:0000256" key="10">
    <source>
        <dbReference type="PIRNR" id="PIRNR006268"/>
    </source>
</evidence>
<dbReference type="PROSITE" id="PS51257">
    <property type="entry name" value="PROKAR_LIPOPROTEIN"/>
    <property type="match status" value="1"/>
</dbReference>
<proteinExistence type="inferred from homology"/>
<comment type="cofactor">
    <cofactor evidence="11">
        <name>Mg(2+)</name>
        <dbReference type="ChEBI" id="CHEBI:18420"/>
    </cofactor>
    <cofactor evidence="11">
        <name>Mn(2+)</name>
        <dbReference type="ChEBI" id="CHEBI:29035"/>
    </cofactor>
    <text evidence="11">Magnesium. Can also use manganese.</text>
</comment>
<keyword evidence="7 10" id="KW-0460">Magnesium</keyword>
<dbReference type="GO" id="GO:0046872">
    <property type="term" value="F:metal ion binding"/>
    <property type="evidence" value="ECO:0007669"/>
    <property type="project" value="UniProtKB-UniRule"/>
</dbReference>
<evidence type="ECO:0000256" key="11">
    <source>
        <dbReference type="PIRSR" id="PIRSR006268-2"/>
    </source>
</evidence>
<evidence type="ECO:0000256" key="7">
    <source>
        <dbReference type="ARBA" id="ARBA00022842"/>
    </source>
</evidence>
<dbReference type="PIRSF" id="PIRSF006268">
    <property type="entry name" value="ApbE"/>
    <property type="match status" value="1"/>
</dbReference>
<reference evidence="13 14" key="1">
    <citation type="submission" date="2019-03" db="EMBL/GenBank/DDBJ databases">
        <title>Metabolic potential of uncultured bacteria and archaea associated with petroleum seepage in deep-sea sediments.</title>
        <authorList>
            <person name="Dong X."/>
            <person name="Hubert C."/>
        </authorList>
    </citation>
    <scope>NUCLEOTIDE SEQUENCE [LARGE SCALE GENOMIC DNA]</scope>
    <source>
        <strain evidence="13">E44_bin18</strain>
    </source>
</reference>
<evidence type="ECO:0000256" key="5">
    <source>
        <dbReference type="ARBA" id="ARBA00022723"/>
    </source>
</evidence>
<dbReference type="InterPro" id="IPR024932">
    <property type="entry name" value="ApbE"/>
</dbReference>
<keyword evidence="12" id="KW-0732">Signal</keyword>
<sequence>MRIYLKLFYFLCLFCTLAGCTRTTPITKRTRILLGTAVTVKAHADSKRDALTCVNAAFQEMDLIDSICGYQSGSEVDRINSNTGRFVSVPSEVAEIVQKSVKYSRLSNGALDVTIDPIFRLWHRFEGESLSVPSRQSIASALSFVDYRSIAVDGSSVRISTEGGSIDLGAVAKGYAVDRGIAVLENLGASGGLIDAGGDIRVFGRRPDGGLWRIGLRDPRMLDSLVTVFEVEDRAIATSGDYERYFLKDGVRYHHILDPATGFPARGCCSVTIITDEACDADAIATAVFVLGPEKGMELIERLPDVEGLIIIFTDHSAKRILRSTGLSKYEVQIAEY</sequence>
<evidence type="ECO:0000256" key="12">
    <source>
        <dbReference type="RuleBase" id="RU363002"/>
    </source>
</evidence>
<evidence type="ECO:0000313" key="13">
    <source>
        <dbReference type="EMBL" id="TET45975.1"/>
    </source>
</evidence>
<keyword evidence="6 10" id="KW-0274">FAD</keyword>
<keyword evidence="12" id="KW-1003">Cell membrane</keyword>
<keyword evidence="3 10" id="KW-0285">Flavoprotein</keyword>
<keyword evidence="4 10" id="KW-0808">Transferase</keyword>
<keyword evidence="12" id="KW-0472">Membrane</keyword>
<gene>
    <name evidence="13" type="ORF">E3J62_05410</name>
</gene>
<evidence type="ECO:0000256" key="4">
    <source>
        <dbReference type="ARBA" id="ARBA00022679"/>
    </source>
</evidence>
<evidence type="ECO:0000256" key="3">
    <source>
        <dbReference type="ARBA" id="ARBA00022630"/>
    </source>
</evidence>
<evidence type="ECO:0000256" key="1">
    <source>
        <dbReference type="ARBA" id="ARBA00011955"/>
    </source>
</evidence>
<comment type="caution">
    <text evidence="13">The sequence shown here is derived from an EMBL/GenBank/DDBJ whole genome shotgun (WGS) entry which is preliminary data.</text>
</comment>
<feature type="signal peptide" evidence="12">
    <location>
        <begin position="1"/>
        <end position="18"/>
    </location>
</feature>
<feature type="binding site" evidence="11">
    <location>
        <position position="286"/>
    </location>
    <ligand>
        <name>Mg(2+)</name>
        <dbReference type="ChEBI" id="CHEBI:18420"/>
    </ligand>
</feature>
<keyword evidence="12" id="KW-0997">Cell inner membrane</keyword>
<dbReference type="SUPFAM" id="SSF143631">
    <property type="entry name" value="ApbE-like"/>
    <property type="match status" value="1"/>
</dbReference>
<dbReference type="Proteomes" id="UP000315525">
    <property type="component" value="Unassembled WGS sequence"/>
</dbReference>
<dbReference type="GO" id="GO:0016740">
    <property type="term" value="F:transferase activity"/>
    <property type="evidence" value="ECO:0007669"/>
    <property type="project" value="UniProtKB-UniRule"/>
</dbReference>
<evidence type="ECO:0000313" key="14">
    <source>
        <dbReference type="Proteomes" id="UP000315525"/>
    </source>
</evidence>
<name>A0A523UTY9_UNCT6</name>
<comment type="catalytic activity">
    <reaction evidence="9 10 12">
        <text>L-threonyl-[protein] + FAD = FMN-L-threonyl-[protein] + AMP + H(+)</text>
        <dbReference type="Rhea" id="RHEA:36847"/>
        <dbReference type="Rhea" id="RHEA-COMP:11060"/>
        <dbReference type="Rhea" id="RHEA-COMP:11061"/>
        <dbReference type="ChEBI" id="CHEBI:15378"/>
        <dbReference type="ChEBI" id="CHEBI:30013"/>
        <dbReference type="ChEBI" id="CHEBI:57692"/>
        <dbReference type="ChEBI" id="CHEBI:74257"/>
        <dbReference type="ChEBI" id="CHEBI:456215"/>
        <dbReference type="EC" id="2.7.1.180"/>
    </reaction>
</comment>
<dbReference type="EC" id="2.7.1.180" evidence="1 10"/>
<protein>
    <recommendedName>
        <fullName evidence="2 10">FAD:protein FMN transferase</fullName>
        <ecNumber evidence="1 10">2.7.1.180</ecNumber>
    </recommendedName>
    <alternativeName>
        <fullName evidence="8 10">Flavin transferase</fullName>
    </alternativeName>
</protein>
<evidence type="ECO:0000256" key="6">
    <source>
        <dbReference type="ARBA" id="ARBA00022827"/>
    </source>
</evidence>
<feature type="binding site" evidence="11">
    <location>
        <position position="170"/>
    </location>
    <ligand>
        <name>Mg(2+)</name>
        <dbReference type="ChEBI" id="CHEBI:18420"/>
    </ligand>
</feature>
<comment type="function">
    <text evidence="12">Flavin transferase that catalyzes the transfer of the FMN moiety of FAD and its covalent binding to the hydroxyl group of a threonine residue in a target flavoprotein.</text>
</comment>
<dbReference type="GO" id="GO:0005886">
    <property type="term" value="C:plasma membrane"/>
    <property type="evidence" value="ECO:0007669"/>
    <property type="project" value="UniProtKB-SubCell"/>
</dbReference>
<dbReference type="EMBL" id="SOJN01000070">
    <property type="protein sequence ID" value="TET45975.1"/>
    <property type="molecule type" value="Genomic_DNA"/>
</dbReference>
<evidence type="ECO:0000256" key="8">
    <source>
        <dbReference type="ARBA" id="ARBA00031306"/>
    </source>
</evidence>
<organism evidence="13 14">
    <name type="scientific">candidate division TA06 bacterium</name>
    <dbReference type="NCBI Taxonomy" id="2250710"/>
    <lineage>
        <taxon>Bacteria</taxon>
        <taxon>Bacteria division TA06</taxon>
    </lineage>
</organism>